<organism evidence="1 2">
    <name type="scientific">Slackia exigua (strain ATCC 700122 / DSM 15923 / CIP 105133 / JCM 11022 / KCTC 5966 / S-7)</name>
    <dbReference type="NCBI Taxonomy" id="649764"/>
    <lineage>
        <taxon>Bacteria</taxon>
        <taxon>Bacillati</taxon>
        <taxon>Actinomycetota</taxon>
        <taxon>Coriobacteriia</taxon>
        <taxon>Eggerthellales</taxon>
        <taxon>Eggerthellaceae</taxon>
        <taxon>Slackia</taxon>
    </lineage>
</organism>
<accession>D0WI59</accession>
<name>D0WI59_SLAES</name>
<keyword evidence="2" id="KW-1185">Reference proteome</keyword>
<proteinExistence type="predicted"/>
<dbReference type="STRING" id="649764.HMPREF0762_01530"/>
<gene>
    <name evidence="1" type="ORF">HMPREF0762_01530</name>
</gene>
<dbReference type="Proteomes" id="UP000006001">
    <property type="component" value="Unassembled WGS sequence"/>
</dbReference>
<evidence type="ECO:0000313" key="1">
    <source>
        <dbReference type="EMBL" id="EEZ60725.1"/>
    </source>
</evidence>
<sequence length="41" mass="4395">MKIAPHEPGCPFGASGLGIARSAFSVQAAFGCCVTFWRMYE</sequence>
<dbReference type="PROSITE" id="PS51257">
    <property type="entry name" value="PROKAR_LIPOPROTEIN"/>
    <property type="match status" value="1"/>
</dbReference>
<dbReference type="HOGENOM" id="CLU_3276741_0_0_11"/>
<dbReference type="EMBL" id="ACUX02000016">
    <property type="protein sequence ID" value="EEZ60725.1"/>
    <property type="molecule type" value="Genomic_DNA"/>
</dbReference>
<comment type="caution">
    <text evidence="1">The sequence shown here is derived from an EMBL/GenBank/DDBJ whole genome shotgun (WGS) entry which is preliminary data.</text>
</comment>
<dbReference type="AlphaFoldDB" id="D0WI59"/>
<evidence type="ECO:0000313" key="2">
    <source>
        <dbReference type="Proteomes" id="UP000006001"/>
    </source>
</evidence>
<protein>
    <submittedName>
        <fullName evidence="1">Uncharacterized protein</fullName>
    </submittedName>
</protein>
<reference evidence="1" key="1">
    <citation type="submission" date="2009-10" db="EMBL/GenBank/DDBJ databases">
        <authorList>
            <person name="Weinstock G."/>
            <person name="Sodergren E."/>
            <person name="Clifton S."/>
            <person name="Fulton L."/>
            <person name="Fulton B."/>
            <person name="Courtney L."/>
            <person name="Fronick C."/>
            <person name="Harrison M."/>
            <person name="Strong C."/>
            <person name="Farmer C."/>
            <person name="Delahaunty K."/>
            <person name="Markovic C."/>
            <person name="Hall O."/>
            <person name="Minx P."/>
            <person name="Tomlinson C."/>
            <person name="Mitreva M."/>
            <person name="Nelson J."/>
            <person name="Hou S."/>
            <person name="Wollam A."/>
            <person name="Pepin K.H."/>
            <person name="Johnson M."/>
            <person name="Bhonagiri V."/>
            <person name="Nash W.E."/>
            <person name="Warren W."/>
            <person name="Chinwalla A."/>
            <person name="Mardis E.R."/>
            <person name="Wilson R.K."/>
        </authorList>
    </citation>
    <scope>NUCLEOTIDE SEQUENCE [LARGE SCALE GENOMIC DNA]</scope>
    <source>
        <strain evidence="1">ATCC 700122</strain>
    </source>
</reference>